<dbReference type="PANTHER" id="PTHR11559">
    <property type="entry name" value="CARBOXYLESTERASE"/>
    <property type="match status" value="1"/>
</dbReference>
<dbReference type="EC" id="3.1.1.-" evidence="3"/>
<dbReference type="InterPro" id="IPR002018">
    <property type="entry name" value="CarbesteraseB"/>
</dbReference>
<feature type="domain" description="Carboxylesterase type B" evidence="4">
    <location>
        <begin position="3"/>
        <end position="461"/>
    </location>
</feature>
<dbReference type="Pfam" id="PF00135">
    <property type="entry name" value="COesterase"/>
    <property type="match status" value="1"/>
</dbReference>
<evidence type="ECO:0000313" key="5">
    <source>
        <dbReference type="EMBL" id="BBY77017.1"/>
    </source>
</evidence>
<dbReference type="EMBL" id="AP022598">
    <property type="protein sequence ID" value="BBY77017.1"/>
    <property type="molecule type" value="Genomic_DNA"/>
</dbReference>
<evidence type="ECO:0000256" key="2">
    <source>
        <dbReference type="ARBA" id="ARBA00022801"/>
    </source>
</evidence>
<evidence type="ECO:0000256" key="3">
    <source>
        <dbReference type="RuleBase" id="RU361235"/>
    </source>
</evidence>
<dbReference type="GO" id="GO:0016787">
    <property type="term" value="F:hydrolase activity"/>
    <property type="evidence" value="ECO:0007669"/>
    <property type="project" value="UniProtKB-KW"/>
</dbReference>
<protein>
    <recommendedName>
        <fullName evidence="3">Carboxylic ester hydrolase</fullName>
        <ecNumber evidence="3">3.1.1.-</ecNumber>
    </recommendedName>
</protein>
<organism evidence="5 6">
    <name type="scientific">Mycolicibacterium parafortuitum</name>
    <name type="common">Mycobacterium parafortuitum</name>
    <dbReference type="NCBI Taxonomy" id="39692"/>
    <lineage>
        <taxon>Bacteria</taxon>
        <taxon>Bacillati</taxon>
        <taxon>Actinomycetota</taxon>
        <taxon>Actinomycetes</taxon>
        <taxon>Mycobacteriales</taxon>
        <taxon>Mycobacteriaceae</taxon>
        <taxon>Mycolicibacterium</taxon>
    </lineage>
</organism>
<dbReference type="PROSITE" id="PS00122">
    <property type="entry name" value="CARBOXYLESTERASE_B_1"/>
    <property type="match status" value="1"/>
</dbReference>
<dbReference type="AlphaFoldDB" id="A0A7I7U6T0"/>
<dbReference type="RefSeq" id="WP_104865646.1">
    <property type="nucleotide sequence ID" value="NZ_AP022598.1"/>
</dbReference>
<accession>A0A7I7U6T0</accession>
<sequence length="475" mass="48847">MSDPCVQIATGAVRGRAHPGYRAYLGIPYAAPPTGANRFAAPAPHDSWPGVRDAVDFGPAAPQAPRTGFGSLNMAAYFGDAASFGDAACGADYLTLNVWAPTDASRCPVMVFVHGGGFVSGSPRAPLYDGVAFARDGVILVTVTYRLGIPGFLDLPDAPPNRGLLDVLAALEWVQTNIAAFGGDPGNVTLFGQSAGATLVSAALTTPGASALITRAIVQSGNGLGAFSREQAARVAHRAAALLGVELTAAALASIPDGELTRTATGLTGISLRTSDRFDPLVGLSAFSLVLDTQPADAAASGHGADIPLLIGTNTEEGNLYLAPTGALETSTEDDVFELAAQTHDDPAAVICEYRAQAPSADWGEVRSALLGDALFVRGSNRLADAHCGGSTYRYEFAWRSTAIGGRLGAAHTVELPFVFDRLGLPAVGGPDALLGAGTPPQHLADDMHGAWIRFARTGSPGWAAGPPRVFGQTY</sequence>
<dbReference type="InterPro" id="IPR050309">
    <property type="entry name" value="Type-B_Carboxylest/Lipase"/>
</dbReference>
<dbReference type="InterPro" id="IPR029058">
    <property type="entry name" value="AB_hydrolase_fold"/>
</dbReference>
<comment type="similarity">
    <text evidence="1 3">Belongs to the type-B carboxylesterase/lipase family.</text>
</comment>
<name>A0A7I7U6T0_MYCPF</name>
<gene>
    <name evidence="5" type="ORF">MPRF_39160</name>
</gene>
<dbReference type="SUPFAM" id="SSF53474">
    <property type="entry name" value="alpha/beta-Hydrolases"/>
    <property type="match status" value="1"/>
</dbReference>
<keyword evidence="2 3" id="KW-0378">Hydrolase</keyword>
<reference evidence="5 6" key="1">
    <citation type="journal article" date="2019" name="Emerg. Microbes Infect.">
        <title>Comprehensive subspecies identification of 175 nontuberculous mycobacteria species based on 7547 genomic profiles.</title>
        <authorList>
            <person name="Matsumoto Y."/>
            <person name="Kinjo T."/>
            <person name="Motooka D."/>
            <person name="Nabeya D."/>
            <person name="Jung N."/>
            <person name="Uechi K."/>
            <person name="Horii T."/>
            <person name="Iida T."/>
            <person name="Fujita J."/>
            <person name="Nakamura S."/>
        </authorList>
    </citation>
    <scope>NUCLEOTIDE SEQUENCE [LARGE SCALE GENOMIC DNA]</scope>
    <source>
        <strain evidence="5 6">JCM 6367</strain>
    </source>
</reference>
<proteinExistence type="inferred from homology"/>
<evidence type="ECO:0000313" key="6">
    <source>
        <dbReference type="Proteomes" id="UP000466554"/>
    </source>
</evidence>
<dbReference type="InterPro" id="IPR019826">
    <property type="entry name" value="Carboxylesterase_B_AS"/>
</dbReference>
<dbReference type="Gene3D" id="3.40.50.1820">
    <property type="entry name" value="alpha/beta hydrolase"/>
    <property type="match status" value="1"/>
</dbReference>
<evidence type="ECO:0000259" key="4">
    <source>
        <dbReference type="Pfam" id="PF00135"/>
    </source>
</evidence>
<evidence type="ECO:0000256" key="1">
    <source>
        <dbReference type="ARBA" id="ARBA00005964"/>
    </source>
</evidence>
<dbReference type="Proteomes" id="UP000466554">
    <property type="component" value="Chromosome"/>
</dbReference>